<dbReference type="RefSeq" id="WP_140843923.1">
    <property type="nucleotide sequence ID" value="NZ_RCZI01000005.1"/>
</dbReference>
<evidence type="ECO:0000259" key="1">
    <source>
        <dbReference type="PROSITE" id="PS50851"/>
    </source>
</evidence>
<proteinExistence type="predicted"/>
<accession>A0A502DLI0</accession>
<reference evidence="2 3" key="1">
    <citation type="journal article" date="2019" name="Environ. Microbiol.">
        <title>Species interactions and distinct microbial communities in high Arctic permafrost affected cryosols are associated with the CH4 and CO2 gas fluxes.</title>
        <authorList>
            <person name="Altshuler I."/>
            <person name="Hamel J."/>
            <person name="Turney S."/>
            <person name="Magnuson E."/>
            <person name="Levesque R."/>
            <person name="Greer C."/>
            <person name="Whyte L.G."/>
        </authorList>
    </citation>
    <scope>NUCLEOTIDE SEQUENCE [LARGE SCALE GENOMIC DNA]</scope>
    <source>
        <strain evidence="2 3">S06.C</strain>
    </source>
</reference>
<dbReference type="PROSITE" id="PS50851">
    <property type="entry name" value="CHEW"/>
    <property type="match status" value="1"/>
</dbReference>
<dbReference type="SUPFAM" id="SSF50341">
    <property type="entry name" value="CheW-like"/>
    <property type="match status" value="1"/>
</dbReference>
<dbReference type="Proteomes" id="UP000319212">
    <property type="component" value="Unassembled WGS sequence"/>
</dbReference>
<dbReference type="InterPro" id="IPR002545">
    <property type="entry name" value="CheW-lke_dom"/>
</dbReference>
<organism evidence="2 3">
    <name type="scientific">Variovorax guangxiensis</name>
    <dbReference type="NCBI Taxonomy" id="1775474"/>
    <lineage>
        <taxon>Bacteria</taxon>
        <taxon>Pseudomonadati</taxon>
        <taxon>Pseudomonadota</taxon>
        <taxon>Betaproteobacteria</taxon>
        <taxon>Burkholderiales</taxon>
        <taxon>Comamonadaceae</taxon>
        <taxon>Variovorax</taxon>
    </lineage>
</organism>
<gene>
    <name evidence="2" type="ORF">EAH82_17440</name>
</gene>
<dbReference type="OrthoDB" id="5298045at2"/>
<dbReference type="GO" id="GO:0006935">
    <property type="term" value="P:chemotaxis"/>
    <property type="evidence" value="ECO:0007669"/>
    <property type="project" value="InterPro"/>
</dbReference>
<dbReference type="Pfam" id="PF01584">
    <property type="entry name" value="CheW"/>
    <property type="match status" value="1"/>
</dbReference>
<dbReference type="InterPro" id="IPR036061">
    <property type="entry name" value="CheW-like_dom_sf"/>
</dbReference>
<protein>
    <submittedName>
        <fullName evidence="2">Chemotaxis protein CheW</fullName>
    </submittedName>
</protein>
<dbReference type="EMBL" id="RCZI01000005">
    <property type="protein sequence ID" value="TPG25329.1"/>
    <property type="molecule type" value="Genomic_DNA"/>
</dbReference>
<feature type="domain" description="CheW-like" evidence="1">
    <location>
        <begin position="27"/>
        <end position="174"/>
    </location>
</feature>
<name>A0A502DLI0_9BURK</name>
<comment type="caution">
    <text evidence="2">The sequence shown here is derived from an EMBL/GenBank/DDBJ whole genome shotgun (WGS) entry which is preliminary data.</text>
</comment>
<dbReference type="AlphaFoldDB" id="A0A502DLI0"/>
<sequence length="179" mass="19171">MANRDALRAFQSRLASRLQAARTSDVSAAWLAVEAGEGKYLFPLGHAGEIFPWTPPEPVPYTAPWFLGVANLRGGLYGVVQLATFATGEAPVAATPSVEGMRAQSRLVALNELLEVNCALLIDRLVGLRGVEAFVDSQAPATDAPPWLGHAYIDAAGEQWQEINLQALSQQTRFLSIGA</sequence>
<dbReference type="Gene3D" id="2.40.50.180">
    <property type="entry name" value="CheA-289, Domain 4"/>
    <property type="match status" value="1"/>
</dbReference>
<dbReference type="GO" id="GO:0007165">
    <property type="term" value="P:signal transduction"/>
    <property type="evidence" value="ECO:0007669"/>
    <property type="project" value="InterPro"/>
</dbReference>
<evidence type="ECO:0000313" key="3">
    <source>
        <dbReference type="Proteomes" id="UP000319212"/>
    </source>
</evidence>
<evidence type="ECO:0000313" key="2">
    <source>
        <dbReference type="EMBL" id="TPG25329.1"/>
    </source>
</evidence>